<organism evidence="2 3">
    <name type="scientific">Candidatus Saccharicenans subterraneus</name>
    <dbReference type="NCBI Taxonomy" id="2508984"/>
    <lineage>
        <taxon>Bacteria</taxon>
        <taxon>Candidatus Aminicenantota</taxon>
        <taxon>Candidatus Aminicenantia</taxon>
        <taxon>Candidatus Aminicenantales</taxon>
        <taxon>Candidatus Saccharicenantaceae</taxon>
        <taxon>Candidatus Saccharicenans</taxon>
    </lineage>
</organism>
<dbReference type="SUPFAM" id="SSF103473">
    <property type="entry name" value="MFS general substrate transporter"/>
    <property type="match status" value="1"/>
</dbReference>
<dbReference type="GO" id="GO:0022857">
    <property type="term" value="F:transmembrane transporter activity"/>
    <property type="evidence" value="ECO:0007669"/>
    <property type="project" value="InterPro"/>
</dbReference>
<dbReference type="Proteomes" id="UP000257323">
    <property type="component" value="Unassembled WGS sequence"/>
</dbReference>
<gene>
    <name evidence="2" type="ORF">OP8BY_2356</name>
</gene>
<dbReference type="EMBL" id="QUAH01000006">
    <property type="protein sequence ID" value="RFT15958.1"/>
    <property type="molecule type" value="Genomic_DNA"/>
</dbReference>
<feature type="transmembrane region" description="Helical" evidence="1">
    <location>
        <begin position="300"/>
        <end position="329"/>
    </location>
</feature>
<feature type="transmembrane region" description="Helical" evidence="1">
    <location>
        <begin position="21"/>
        <end position="41"/>
    </location>
</feature>
<dbReference type="InterPro" id="IPR011701">
    <property type="entry name" value="MFS"/>
</dbReference>
<accession>A0A3E2BMK8</accession>
<dbReference type="Gene3D" id="1.25.10.10">
    <property type="entry name" value="Leucine-rich Repeat Variant"/>
    <property type="match status" value="1"/>
</dbReference>
<feature type="transmembrane region" description="Helical" evidence="1">
    <location>
        <begin position="230"/>
        <end position="248"/>
    </location>
</feature>
<dbReference type="InterPro" id="IPR036259">
    <property type="entry name" value="MFS_trans_sf"/>
</dbReference>
<feature type="transmembrane region" description="Helical" evidence="1">
    <location>
        <begin position="113"/>
        <end position="137"/>
    </location>
</feature>
<keyword evidence="1" id="KW-0472">Membrane</keyword>
<dbReference type="AlphaFoldDB" id="A0A3E2BMK8"/>
<dbReference type="InterPro" id="IPR016024">
    <property type="entry name" value="ARM-type_fold"/>
</dbReference>
<dbReference type="Gene3D" id="1.20.1250.20">
    <property type="entry name" value="MFS general substrate transporter like domains"/>
    <property type="match status" value="1"/>
</dbReference>
<feature type="transmembrane region" description="Helical" evidence="1">
    <location>
        <begin position="369"/>
        <end position="389"/>
    </location>
</feature>
<dbReference type="PANTHER" id="PTHR43596">
    <property type="entry name" value="ADP,ATP CARRIER PROTEIN"/>
    <property type="match status" value="1"/>
</dbReference>
<dbReference type="SUPFAM" id="SSF48371">
    <property type="entry name" value="ARM repeat"/>
    <property type="match status" value="1"/>
</dbReference>
<dbReference type="Pfam" id="PF07690">
    <property type="entry name" value="MFS_1"/>
    <property type="match status" value="1"/>
</dbReference>
<evidence type="ECO:0000256" key="1">
    <source>
        <dbReference type="SAM" id="Phobius"/>
    </source>
</evidence>
<feature type="transmembrane region" description="Helical" evidence="1">
    <location>
        <begin position="180"/>
        <end position="199"/>
    </location>
</feature>
<dbReference type="PANTHER" id="PTHR43596:SF1">
    <property type="entry name" value="ADP,ATP CARRIER PROTEIN"/>
    <property type="match status" value="1"/>
</dbReference>
<feature type="transmembrane region" description="Helical" evidence="1">
    <location>
        <begin position="149"/>
        <end position="168"/>
    </location>
</feature>
<evidence type="ECO:0000313" key="3">
    <source>
        <dbReference type="Proteomes" id="UP000257323"/>
    </source>
</evidence>
<proteinExistence type="predicted"/>
<sequence length="832" mass="95738">MSQNRTYRLLSRLVDIRPEEVTPSLLMFFYFFLIQVSAYIIEPVKISLYLRWLTADRLPYAYLLSALLIGLAVAFNSELLQRIRRSYYLAFSLLFFISTLILFWFLFRIHWPWLSLIYWFWSDLFMVTTTTQFWIMVNDLYHPHQAKRLIGFLVSGGLLGGVSGALLASRLARHLGTENLLLICPVLLLFCLVIIYFYARLPGKEEKQSTASGARSSPLATWREIRSSRYLSLLAAIVALGMIITTLVDFQFVSVVGSRFTEQDARTSFLGSFLTVLLVFSYLLHVTMTTRILRQSGLRLALLIAPAFLLLSSLAIFFVPATYLIYWAVLIKGTDKSLSYSLNQSVRELLYVPVSPEIKYRAKVFIDMFVSKFAKGFSSIILLVGFTLLHFNLKQISLVTVAFIILWFMFNLEIAREYVNTVKKNLKIKWQDAHLVINEKIDLDLTKLVFDTLESKKRSSVLYAMNLMNLLKTEKLSPELKEIISYKADEVLARSMDSLLEPGGSVPVTELDRALEQEELGQDIEQVMALDVYREVMKEYIDKVSTDRSSKTETSRMEAAKALGLMEPDPVVIRNLKRLLRDESPDVAKYALESAARLKQREFVPLIIRHLGRAATREEARRTLASYGSRIIGTLKDYLSDREEDLNLRKAIPDILAQTGTQRAADLLSLELKKQDEEVEAEIIEALHRLRSRNSRIVFQKELILPEVVRQIKQSYFLIIKLNEFKEKKEGWLPFQDLEASLAMHLKRIFELLGLIYPTDEISRAYQNICQGTRKSLDYSIELLDNILPKELSLYLLPIIEDLPLEVRARRCQKLLRQLEKSMSELGPATGR</sequence>
<name>A0A3E2BMK8_9BACT</name>
<evidence type="ECO:0000313" key="2">
    <source>
        <dbReference type="EMBL" id="RFT15958.1"/>
    </source>
</evidence>
<keyword evidence="1" id="KW-0812">Transmembrane</keyword>
<feature type="transmembrane region" description="Helical" evidence="1">
    <location>
        <begin position="396"/>
        <end position="415"/>
    </location>
</feature>
<keyword evidence="1" id="KW-1133">Transmembrane helix</keyword>
<dbReference type="InterPro" id="IPR011989">
    <property type="entry name" value="ARM-like"/>
</dbReference>
<feature type="transmembrane region" description="Helical" evidence="1">
    <location>
        <begin position="61"/>
        <end position="80"/>
    </location>
</feature>
<comment type="caution">
    <text evidence="2">The sequence shown here is derived from an EMBL/GenBank/DDBJ whole genome shotgun (WGS) entry which is preliminary data.</text>
</comment>
<protein>
    <submittedName>
        <fullName evidence="2">Putative inner membrane protein</fullName>
    </submittedName>
</protein>
<reference evidence="2 3" key="1">
    <citation type="submission" date="2018-08" db="EMBL/GenBank/DDBJ databases">
        <title>Genome analysis of the thermophilic bacterium of the candidate phylum Aminicenantes from deep subsurface aquifer revealed its physiology and ecological role.</title>
        <authorList>
            <person name="Kadnikov V.V."/>
            <person name="Mardanov A.V."/>
            <person name="Beletsky A.V."/>
            <person name="Karnachuk O.V."/>
            <person name="Ravin N.V."/>
        </authorList>
    </citation>
    <scope>NUCLEOTIDE SEQUENCE [LARGE SCALE GENOMIC DNA]</scope>
    <source>
        <strain evidence="2">BY38</strain>
    </source>
</reference>
<feature type="transmembrane region" description="Helical" evidence="1">
    <location>
        <begin position="87"/>
        <end position="107"/>
    </location>
</feature>
<feature type="transmembrane region" description="Helical" evidence="1">
    <location>
        <begin position="268"/>
        <end position="288"/>
    </location>
</feature>